<keyword evidence="13" id="KW-1185">Reference proteome</keyword>
<dbReference type="PROSITE" id="PS50006">
    <property type="entry name" value="FHA_DOMAIN"/>
    <property type="match status" value="1"/>
</dbReference>
<dbReference type="Gene3D" id="2.60.200.20">
    <property type="match status" value="1"/>
</dbReference>
<feature type="region of interest" description="Disordered" evidence="9">
    <location>
        <begin position="1"/>
        <end position="21"/>
    </location>
</feature>
<feature type="compositionally biased region" description="Polar residues" evidence="9">
    <location>
        <begin position="1"/>
        <end position="19"/>
    </location>
</feature>
<dbReference type="Pfam" id="PF00069">
    <property type="entry name" value="Pkinase"/>
    <property type="match status" value="1"/>
</dbReference>
<dbReference type="PROSITE" id="PS00107">
    <property type="entry name" value="PROTEIN_KINASE_ATP"/>
    <property type="match status" value="1"/>
</dbReference>
<evidence type="ECO:0000256" key="6">
    <source>
        <dbReference type="ARBA" id="ARBA00022840"/>
    </source>
</evidence>
<dbReference type="Gene3D" id="1.10.510.10">
    <property type="entry name" value="Transferase(Phosphotransferase) domain 1"/>
    <property type="match status" value="1"/>
</dbReference>
<dbReference type="GO" id="GO:0000045">
    <property type="term" value="P:autophagosome assembly"/>
    <property type="evidence" value="ECO:0007669"/>
    <property type="project" value="TreeGrafter"/>
</dbReference>
<accession>A0AAD7HHA0</accession>
<keyword evidence="3" id="KW-0808">Transferase</keyword>
<evidence type="ECO:0000256" key="2">
    <source>
        <dbReference type="ARBA" id="ARBA00012513"/>
    </source>
</evidence>
<keyword evidence="8" id="KW-0723">Serine/threonine-protein kinase</keyword>
<evidence type="ECO:0000256" key="9">
    <source>
        <dbReference type="SAM" id="MobiDB-lite"/>
    </source>
</evidence>
<dbReference type="GO" id="GO:0010506">
    <property type="term" value="P:regulation of autophagy"/>
    <property type="evidence" value="ECO:0007669"/>
    <property type="project" value="InterPro"/>
</dbReference>
<dbReference type="InterPro" id="IPR008984">
    <property type="entry name" value="SMAD_FHA_dom_sf"/>
</dbReference>
<evidence type="ECO:0000256" key="3">
    <source>
        <dbReference type="ARBA" id="ARBA00022679"/>
    </source>
</evidence>
<feature type="domain" description="Protein kinase" evidence="11">
    <location>
        <begin position="160"/>
        <end position="437"/>
    </location>
</feature>
<dbReference type="SUPFAM" id="SSF49879">
    <property type="entry name" value="SMAD/FHA domain"/>
    <property type="match status" value="1"/>
</dbReference>
<dbReference type="PROSITE" id="PS50011">
    <property type="entry name" value="PROTEIN_KINASE_DOM"/>
    <property type="match status" value="1"/>
</dbReference>
<reference evidence="12" key="1">
    <citation type="submission" date="2023-03" db="EMBL/GenBank/DDBJ databases">
        <title>Massive genome expansion in bonnet fungi (Mycena s.s.) driven by repeated elements and novel gene families across ecological guilds.</title>
        <authorList>
            <consortium name="Lawrence Berkeley National Laboratory"/>
            <person name="Harder C.B."/>
            <person name="Miyauchi S."/>
            <person name="Viragh M."/>
            <person name="Kuo A."/>
            <person name="Thoen E."/>
            <person name="Andreopoulos B."/>
            <person name="Lu D."/>
            <person name="Skrede I."/>
            <person name="Drula E."/>
            <person name="Henrissat B."/>
            <person name="Morin E."/>
            <person name="Kohler A."/>
            <person name="Barry K."/>
            <person name="LaButti K."/>
            <person name="Morin E."/>
            <person name="Salamov A."/>
            <person name="Lipzen A."/>
            <person name="Mereny Z."/>
            <person name="Hegedus B."/>
            <person name="Baldrian P."/>
            <person name="Stursova M."/>
            <person name="Weitz H."/>
            <person name="Taylor A."/>
            <person name="Grigoriev I.V."/>
            <person name="Nagy L.G."/>
            <person name="Martin F."/>
            <person name="Kauserud H."/>
        </authorList>
    </citation>
    <scope>NUCLEOTIDE SEQUENCE</scope>
    <source>
        <strain evidence="12">CBHHK188m</strain>
    </source>
</reference>
<keyword evidence="5 12" id="KW-0418">Kinase</keyword>
<evidence type="ECO:0000256" key="8">
    <source>
        <dbReference type="RuleBase" id="RU000304"/>
    </source>
</evidence>
<dbReference type="PROSITE" id="PS00108">
    <property type="entry name" value="PROTEIN_KINASE_ST"/>
    <property type="match status" value="1"/>
</dbReference>
<sequence length="454" mass="50803">MPHNLTTIHQLPHSNSESHMQADEAQIDDHLWGYLIPRSRHPQVRRIDLWRLNPNCTMGRDPDSNSLIFPGRHISGKHATMTWNRMSGDQCRISIRDLSAGGTWVSGVLVGHGQTSQLNDGDELALGAPVEVTEAGGLYDFRYTFRNVAGRGPFRMNDYYTRDKLLGQGTFGIVYRAIQKHPKKFVAIKTLTYPVGDTADAVKALAQTFEEIKALESIQHPHVIQIFAAHHATTTPNIHLVIEYMAGGNLFDYLYRENERQRAAGVTQLALPENLCREIMYQLCHAMAYCHALGITHRDLKPENILLRDTESEGPPFIKVADFGLAKIDKNIEKPVLMTSACGSIAYAAPEVLDPRSTGYDNYADSFSAGLIMFMLLIVSDPWCEVRTVSGPLPKMRWDNLTVEMLAPQGHDLLAHLVEPYPSKRLSLVGALGHPWMKAHQSMHPEVSYPSYAT</sequence>
<dbReference type="PANTHER" id="PTHR24348:SF22">
    <property type="entry name" value="NON-SPECIFIC SERINE_THREONINE PROTEIN KINASE"/>
    <property type="match status" value="1"/>
</dbReference>
<dbReference type="FunFam" id="1.10.510.10:FF:000571">
    <property type="entry name" value="Maternal embryonic leucine zipper kinase"/>
    <property type="match status" value="1"/>
</dbReference>
<keyword evidence="6 7" id="KW-0067">ATP-binding</keyword>
<dbReference type="GO" id="GO:0000407">
    <property type="term" value="C:phagophore assembly site"/>
    <property type="evidence" value="ECO:0007669"/>
    <property type="project" value="TreeGrafter"/>
</dbReference>
<dbReference type="InterPro" id="IPR017441">
    <property type="entry name" value="Protein_kinase_ATP_BS"/>
</dbReference>
<dbReference type="SUPFAM" id="SSF56112">
    <property type="entry name" value="Protein kinase-like (PK-like)"/>
    <property type="match status" value="1"/>
</dbReference>
<keyword evidence="4 7" id="KW-0547">Nucleotide-binding</keyword>
<dbReference type="Proteomes" id="UP001215280">
    <property type="component" value="Unassembled WGS sequence"/>
</dbReference>
<gene>
    <name evidence="12" type="ORF">DFH07DRAFT_858449</name>
</gene>
<dbReference type="EC" id="2.7.11.1" evidence="2"/>
<evidence type="ECO:0000256" key="1">
    <source>
        <dbReference type="ARBA" id="ARBA00005575"/>
    </source>
</evidence>
<dbReference type="GO" id="GO:0004674">
    <property type="term" value="F:protein serine/threonine kinase activity"/>
    <property type="evidence" value="ECO:0007669"/>
    <property type="project" value="UniProtKB-KW"/>
</dbReference>
<evidence type="ECO:0000259" key="10">
    <source>
        <dbReference type="PROSITE" id="PS50006"/>
    </source>
</evidence>
<dbReference type="SMART" id="SM00220">
    <property type="entry name" value="S_TKc"/>
    <property type="match status" value="1"/>
</dbReference>
<evidence type="ECO:0000256" key="5">
    <source>
        <dbReference type="ARBA" id="ARBA00022777"/>
    </source>
</evidence>
<dbReference type="InterPro" id="IPR000253">
    <property type="entry name" value="FHA_dom"/>
</dbReference>
<dbReference type="EMBL" id="JARJLG010000277">
    <property type="protein sequence ID" value="KAJ7720572.1"/>
    <property type="molecule type" value="Genomic_DNA"/>
</dbReference>
<dbReference type="GO" id="GO:0005776">
    <property type="term" value="C:autophagosome"/>
    <property type="evidence" value="ECO:0007669"/>
    <property type="project" value="TreeGrafter"/>
</dbReference>
<dbReference type="AlphaFoldDB" id="A0AAD7HHA0"/>
<dbReference type="Pfam" id="PF00498">
    <property type="entry name" value="FHA"/>
    <property type="match status" value="1"/>
</dbReference>
<dbReference type="GO" id="GO:0016020">
    <property type="term" value="C:membrane"/>
    <property type="evidence" value="ECO:0007669"/>
    <property type="project" value="TreeGrafter"/>
</dbReference>
<dbReference type="GO" id="GO:0005524">
    <property type="term" value="F:ATP binding"/>
    <property type="evidence" value="ECO:0007669"/>
    <property type="project" value="UniProtKB-UniRule"/>
</dbReference>
<comment type="similarity">
    <text evidence="1">Belongs to the protein kinase superfamily. CAMK Ser/Thr protein kinase family. CHEK2 subfamily.</text>
</comment>
<name>A0AAD7HHA0_9AGAR</name>
<dbReference type="CDD" id="cd00060">
    <property type="entry name" value="FHA"/>
    <property type="match status" value="1"/>
</dbReference>
<protein>
    <recommendedName>
        <fullName evidence="2">non-specific serine/threonine protein kinase</fullName>
        <ecNumber evidence="2">2.7.11.1</ecNumber>
    </recommendedName>
</protein>
<dbReference type="InterPro" id="IPR011009">
    <property type="entry name" value="Kinase-like_dom_sf"/>
</dbReference>
<dbReference type="PANTHER" id="PTHR24348">
    <property type="entry name" value="SERINE/THREONINE-PROTEIN KINASE UNC-51-RELATED"/>
    <property type="match status" value="1"/>
</dbReference>
<evidence type="ECO:0000256" key="4">
    <source>
        <dbReference type="ARBA" id="ARBA00022741"/>
    </source>
</evidence>
<evidence type="ECO:0000313" key="12">
    <source>
        <dbReference type="EMBL" id="KAJ7720572.1"/>
    </source>
</evidence>
<dbReference type="InterPro" id="IPR045269">
    <property type="entry name" value="Atg1-like"/>
</dbReference>
<evidence type="ECO:0000259" key="11">
    <source>
        <dbReference type="PROSITE" id="PS50011"/>
    </source>
</evidence>
<dbReference type="GO" id="GO:0005829">
    <property type="term" value="C:cytosol"/>
    <property type="evidence" value="ECO:0007669"/>
    <property type="project" value="TreeGrafter"/>
</dbReference>
<proteinExistence type="inferred from homology"/>
<dbReference type="InterPro" id="IPR000719">
    <property type="entry name" value="Prot_kinase_dom"/>
</dbReference>
<comment type="caution">
    <text evidence="12">The sequence shown here is derived from an EMBL/GenBank/DDBJ whole genome shotgun (WGS) entry which is preliminary data.</text>
</comment>
<organism evidence="12 13">
    <name type="scientific">Mycena maculata</name>
    <dbReference type="NCBI Taxonomy" id="230809"/>
    <lineage>
        <taxon>Eukaryota</taxon>
        <taxon>Fungi</taxon>
        <taxon>Dikarya</taxon>
        <taxon>Basidiomycota</taxon>
        <taxon>Agaricomycotina</taxon>
        <taxon>Agaricomycetes</taxon>
        <taxon>Agaricomycetidae</taxon>
        <taxon>Agaricales</taxon>
        <taxon>Marasmiineae</taxon>
        <taxon>Mycenaceae</taxon>
        <taxon>Mycena</taxon>
    </lineage>
</organism>
<feature type="binding site" evidence="7">
    <location>
        <position position="189"/>
    </location>
    <ligand>
        <name>ATP</name>
        <dbReference type="ChEBI" id="CHEBI:30616"/>
    </ligand>
</feature>
<feature type="domain" description="FHA" evidence="10">
    <location>
        <begin position="56"/>
        <end position="110"/>
    </location>
</feature>
<dbReference type="InterPro" id="IPR008271">
    <property type="entry name" value="Ser/Thr_kinase_AS"/>
</dbReference>
<evidence type="ECO:0000313" key="13">
    <source>
        <dbReference type="Proteomes" id="UP001215280"/>
    </source>
</evidence>
<evidence type="ECO:0000256" key="7">
    <source>
        <dbReference type="PROSITE-ProRule" id="PRU10141"/>
    </source>
</evidence>